<reference evidence="1" key="1">
    <citation type="journal article" date="2021" name="Proc. Natl. Acad. Sci. U.S.A.">
        <title>A Catalog of Tens of Thousands of Viruses from Human Metagenomes Reveals Hidden Associations with Chronic Diseases.</title>
        <authorList>
            <person name="Tisza M.J."/>
            <person name="Buck C.B."/>
        </authorList>
    </citation>
    <scope>NUCLEOTIDE SEQUENCE</scope>
    <source>
        <strain evidence="1">CtdxI18</strain>
    </source>
</reference>
<sequence length="57" mass="6529">MAEQCAFYVRCDRCQYGRNLGSNEYGCRKHLAPDGKTIHQGQYSCENGREIDDDLGR</sequence>
<name>A0A8S5M3I8_9CAUD</name>
<protein>
    <submittedName>
        <fullName evidence="1">Uncharacterized protein</fullName>
    </submittedName>
</protein>
<proteinExistence type="predicted"/>
<evidence type="ECO:0000313" key="1">
    <source>
        <dbReference type="EMBL" id="DAD76788.1"/>
    </source>
</evidence>
<dbReference type="EMBL" id="BK014808">
    <property type="protein sequence ID" value="DAD76788.1"/>
    <property type="molecule type" value="Genomic_DNA"/>
</dbReference>
<accession>A0A8S5M3I8</accession>
<organism evidence="1">
    <name type="scientific">Myoviridae sp. ctdxI18</name>
    <dbReference type="NCBI Taxonomy" id="2826673"/>
    <lineage>
        <taxon>Viruses</taxon>
        <taxon>Duplodnaviria</taxon>
        <taxon>Heunggongvirae</taxon>
        <taxon>Uroviricota</taxon>
        <taxon>Caudoviricetes</taxon>
    </lineage>
</organism>